<proteinExistence type="predicted"/>
<protein>
    <submittedName>
        <fullName evidence="1">Uncharacterized protein</fullName>
    </submittedName>
</protein>
<reference evidence="1" key="2">
    <citation type="submission" date="2025-08" db="UniProtKB">
        <authorList>
            <consortium name="Ensembl"/>
        </authorList>
    </citation>
    <scope>IDENTIFICATION</scope>
</reference>
<accession>F7BCZ5</accession>
<name>F7BCZ5_CIOIN</name>
<evidence type="ECO:0000313" key="1">
    <source>
        <dbReference type="Ensembl" id="ENSCINP00000028453.1"/>
    </source>
</evidence>
<dbReference type="HOGENOM" id="CLU_1911318_0_0_1"/>
<organism evidence="1 2">
    <name type="scientific">Ciona intestinalis</name>
    <name type="common">Transparent sea squirt</name>
    <name type="synonym">Ascidia intestinalis</name>
    <dbReference type="NCBI Taxonomy" id="7719"/>
    <lineage>
        <taxon>Eukaryota</taxon>
        <taxon>Metazoa</taxon>
        <taxon>Chordata</taxon>
        <taxon>Tunicata</taxon>
        <taxon>Ascidiacea</taxon>
        <taxon>Phlebobranchia</taxon>
        <taxon>Cionidae</taxon>
        <taxon>Ciona</taxon>
    </lineage>
</organism>
<reference evidence="2" key="1">
    <citation type="journal article" date="2002" name="Science">
        <title>The draft genome of Ciona intestinalis: insights into chordate and vertebrate origins.</title>
        <authorList>
            <person name="Dehal P."/>
            <person name="Satou Y."/>
            <person name="Campbell R.K."/>
            <person name="Chapman J."/>
            <person name="Degnan B."/>
            <person name="De Tomaso A."/>
            <person name="Davidson B."/>
            <person name="Di Gregorio A."/>
            <person name="Gelpke M."/>
            <person name="Goodstein D.M."/>
            <person name="Harafuji N."/>
            <person name="Hastings K.E."/>
            <person name="Ho I."/>
            <person name="Hotta K."/>
            <person name="Huang W."/>
            <person name="Kawashima T."/>
            <person name="Lemaire P."/>
            <person name="Martinez D."/>
            <person name="Meinertzhagen I.A."/>
            <person name="Necula S."/>
            <person name="Nonaka M."/>
            <person name="Putnam N."/>
            <person name="Rash S."/>
            <person name="Saiga H."/>
            <person name="Satake M."/>
            <person name="Terry A."/>
            <person name="Yamada L."/>
            <person name="Wang H.G."/>
            <person name="Awazu S."/>
            <person name="Azumi K."/>
            <person name="Boore J."/>
            <person name="Branno M."/>
            <person name="Chin-Bow S."/>
            <person name="DeSantis R."/>
            <person name="Doyle S."/>
            <person name="Francino P."/>
            <person name="Keys D.N."/>
            <person name="Haga S."/>
            <person name="Hayashi H."/>
            <person name="Hino K."/>
            <person name="Imai K.S."/>
            <person name="Inaba K."/>
            <person name="Kano S."/>
            <person name="Kobayashi K."/>
            <person name="Kobayashi M."/>
            <person name="Lee B.I."/>
            <person name="Makabe K.W."/>
            <person name="Manohar C."/>
            <person name="Matassi G."/>
            <person name="Medina M."/>
            <person name="Mochizuki Y."/>
            <person name="Mount S."/>
            <person name="Morishita T."/>
            <person name="Miura S."/>
            <person name="Nakayama A."/>
            <person name="Nishizaka S."/>
            <person name="Nomoto H."/>
            <person name="Ohta F."/>
            <person name="Oishi K."/>
            <person name="Rigoutsos I."/>
            <person name="Sano M."/>
            <person name="Sasaki A."/>
            <person name="Sasakura Y."/>
            <person name="Shoguchi E."/>
            <person name="Shin-i T."/>
            <person name="Spagnuolo A."/>
            <person name="Stainier D."/>
            <person name="Suzuki M.M."/>
            <person name="Tassy O."/>
            <person name="Takatori N."/>
            <person name="Tokuoka M."/>
            <person name="Yagi K."/>
            <person name="Yoshizaki F."/>
            <person name="Wada S."/>
            <person name="Zhang C."/>
            <person name="Hyatt P.D."/>
            <person name="Larimer F."/>
            <person name="Detter C."/>
            <person name="Doggett N."/>
            <person name="Glavina T."/>
            <person name="Hawkins T."/>
            <person name="Richardson P."/>
            <person name="Lucas S."/>
            <person name="Kohara Y."/>
            <person name="Levine M."/>
            <person name="Satoh N."/>
            <person name="Rokhsar D.S."/>
        </authorList>
    </citation>
    <scope>NUCLEOTIDE SEQUENCE [LARGE SCALE GENOMIC DNA]</scope>
</reference>
<dbReference type="InParanoid" id="F7BCZ5"/>
<dbReference type="Proteomes" id="UP000008144">
    <property type="component" value="Unassembled WGS sequence"/>
</dbReference>
<keyword evidence="2" id="KW-1185">Reference proteome</keyword>
<dbReference type="Ensembl" id="ENSCINT00000028699.1">
    <property type="protein sequence ID" value="ENSCINP00000028453.1"/>
    <property type="gene ID" value="ENSCING00000016416.1"/>
</dbReference>
<evidence type="ECO:0000313" key="2">
    <source>
        <dbReference type="Proteomes" id="UP000008144"/>
    </source>
</evidence>
<dbReference type="AlphaFoldDB" id="F7BCZ5"/>
<reference evidence="1" key="3">
    <citation type="submission" date="2025-09" db="UniProtKB">
        <authorList>
            <consortium name="Ensembl"/>
        </authorList>
    </citation>
    <scope>IDENTIFICATION</scope>
</reference>
<sequence>KRHSWIFYTWRSKFIAEFKEPDFLLPRIRIEFNADAAVSSLALCGWTVPTTKFSIGNGQYDTLCSLLREAEKLILCCGIKEADEKSKIHPYLKWNEKKIVTTNIIRSPNCNIIVDQHCNEVPVCQGCLNYSGF</sequence>